<dbReference type="AlphaFoldDB" id="A0A806FSY5"/>
<dbReference type="AntiFam" id="ANF00233">
    <property type="entry name" value="Shadow ORF (opposite trxB)"/>
</dbReference>
<sequence>MDVKGGAAARSGGDNGLLVDGVRAVSGREYARNARAGGAGGGFVDPDIAMVVEIELASEETGLWHMANRHEHAVRLDLRGLVGRRVAQIERRDSLAVAVDAFDDGVHEQVDLRILACALDHDLGGAELVATVDQRDRRAEACEEVRLLHRGVAAAHHDNRLAAEEEAVARRTIRDSLAGIFEFARHVEMPVIRSGGHNDRARLEILAAAQMHGFEFALQIRRFHVVEHDLGAEAFGLPLHAFHEVGAHHAVGEAGVVLDLRGVDELAARGERPCDDDGLETCTGQIDRGRIAGGARSDNDDVMYCCCAVHDSHNRRGFWIIPPALCLTGCRCGLRDVRFRPFPHILMHIWLFSTVAISPLTSRND</sequence>
<evidence type="ECO:0000313" key="2">
    <source>
        <dbReference type="Proteomes" id="UP000008394"/>
    </source>
</evidence>
<dbReference type="KEGG" id="bnm:BALAC2494_01894"/>
<dbReference type="EMBL" id="CP002915">
    <property type="protein sequence ID" value="AEK31088.1"/>
    <property type="molecule type" value="Genomic_DNA"/>
</dbReference>
<evidence type="ECO:0000313" key="1">
    <source>
        <dbReference type="EMBL" id="AEK31088.1"/>
    </source>
</evidence>
<gene>
    <name evidence="1" type="ORF">BALAC2494_01894</name>
</gene>
<accession>A0A806FSY5</accession>
<organism evidence="1 2">
    <name type="scientific">Bifidobacterium animalis subsp. lactis CNCM I-2494</name>
    <dbReference type="NCBI Taxonomy" id="1042403"/>
    <lineage>
        <taxon>Bacteria</taxon>
        <taxon>Bacillati</taxon>
        <taxon>Actinomycetota</taxon>
        <taxon>Actinomycetes</taxon>
        <taxon>Bifidobacteriales</taxon>
        <taxon>Bifidobacteriaceae</taxon>
        <taxon>Bifidobacterium</taxon>
    </lineage>
</organism>
<proteinExistence type="predicted"/>
<name>A0A806FSY5_BIFAN</name>
<protein>
    <submittedName>
        <fullName evidence="1">Uncharacterized protein</fullName>
    </submittedName>
</protein>
<dbReference type="Proteomes" id="UP000008394">
    <property type="component" value="Chromosome"/>
</dbReference>
<reference evidence="1 2" key="1">
    <citation type="journal article" date="2011" name="J. Bacteriol.">
        <title>Genome Sequence of the Probiotic Strain Bifidobacterium animalis subsp. lactis CNCM I-2494.</title>
        <authorList>
            <person name="Chervaux C."/>
            <person name="Grimaldi C."/>
            <person name="Bolotin A."/>
            <person name="Quinquis B."/>
            <person name="Legrain-Raspaud S."/>
            <person name="van Hylckama Vlieg J.E."/>
            <person name="Denariaz G."/>
            <person name="Smokvina T."/>
        </authorList>
    </citation>
    <scope>NUCLEOTIDE SEQUENCE [LARGE SCALE GENOMIC DNA]</scope>
    <source>
        <strain evidence="1 2">CNCM I-2494</strain>
    </source>
</reference>